<accession>A0ABU3S0A1</accession>
<name>A0ABU3S0A1_9MICO</name>
<keyword evidence="2" id="KW-1185">Reference proteome</keyword>
<reference evidence="1 2" key="1">
    <citation type="submission" date="2023-09" db="EMBL/GenBank/DDBJ databases">
        <title>Microbacterium fusihabitans sp. nov., Microbacterium phycihabitans sp. nov., and Microbacterium cervinum sp. nov., isolated from dried seaweeds of beach.</title>
        <authorList>
            <person name="Lee S.D."/>
        </authorList>
    </citation>
    <scope>NUCLEOTIDE SEQUENCE [LARGE SCALE GENOMIC DNA]</scope>
    <source>
        <strain evidence="1 2">KSW2-21</strain>
    </source>
</reference>
<evidence type="ECO:0000313" key="2">
    <source>
        <dbReference type="Proteomes" id="UP001256673"/>
    </source>
</evidence>
<dbReference type="Proteomes" id="UP001256673">
    <property type="component" value="Unassembled WGS sequence"/>
</dbReference>
<sequence>MLVHMGRPSKGDRVPITTKPLRPFADVIRENADKLHMSYGDYVLHLAAHAYGRPEWAPEPGVTGDMLEELLLEDFPQVSAPVMVPPLAALPRPTSKELPTQIAS</sequence>
<evidence type="ECO:0000313" key="1">
    <source>
        <dbReference type="EMBL" id="MDU0328489.1"/>
    </source>
</evidence>
<dbReference type="EMBL" id="JAWDIU010000008">
    <property type="protein sequence ID" value="MDU0328489.1"/>
    <property type="molecule type" value="Genomic_DNA"/>
</dbReference>
<gene>
    <name evidence="1" type="ORF">RWH43_17150</name>
</gene>
<protein>
    <submittedName>
        <fullName evidence="1">Uncharacterized protein</fullName>
    </submittedName>
</protein>
<dbReference type="RefSeq" id="WP_316002084.1">
    <property type="nucleotide sequence ID" value="NZ_JAWDIU010000008.1"/>
</dbReference>
<proteinExistence type="predicted"/>
<comment type="caution">
    <text evidence="1">The sequence shown here is derived from an EMBL/GenBank/DDBJ whole genome shotgun (WGS) entry which is preliminary data.</text>
</comment>
<organism evidence="1 2">
    <name type="scientific">Microbacterium algihabitans</name>
    <dbReference type="NCBI Taxonomy" id="3075992"/>
    <lineage>
        <taxon>Bacteria</taxon>
        <taxon>Bacillati</taxon>
        <taxon>Actinomycetota</taxon>
        <taxon>Actinomycetes</taxon>
        <taxon>Micrococcales</taxon>
        <taxon>Microbacteriaceae</taxon>
        <taxon>Microbacterium</taxon>
    </lineage>
</organism>